<comment type="subcellular location">
    <subcellularLocation>
        <location evidence="1">Peroxisome</location>
    </subcellularLocation>
</comment>
<dbReference type="Pfam" id="PF16113">
    <property type="entry name" value="ECH_2"/>
    <property type="match status" value="1"/>
</dbReference>
<dbReference type="GO" id="GO:0005782">
    <property type="term" value="C:peroxisomal matrix"/>
    <property type="evidence" value="ECO:0007669"/>
    <property type="project" value="TreeGrafter"/>
</dbReference>
<dbReference type="PANTHER" id="PTHR43684:SF1">
    <property type="entry name" value="ENOYL-COA DELTA ISOMERASE 2"/>
    <property type="match status" value="1"/>
</dbReference>
<dbReference type="InterPro" id="IPR001753">
    <property type="entry name" value="Enoyl-CoA_hydra/iso"/>
</dbReference>
<dbReference type="InterPro" id="IPR051053">
    <property type="entry name" value="ECH/Chromodomain_protein"/>
</dbReference>
<dbReference type="InterPro" id="IPR045004">
    <property type="entry name" value="ECH_dom"/>
</dbReference>
<feature type="domain" description="Enoyl-CoA hydratase/isomerase" evidence="4">
    <location>
        <begin position="13"/>
        <end position="96"/>
    </location>
</feature>
<reference evidence="5" key="1">
    <citation type="submission" date="2021-01" db="EMBL/GenBank/DDBJ databases">
        <authorList>
            <person name="Kaushik A."/>
        </authorList>
    </citation>
    <scope>NUCLEOTIDE SEQUENCE</scope>
    <source>
        <strain evidence="5">Type strain: AG8-Rh-89/</strain>
    </source>
</reference>
<dbReference type="PANTHER" id="PTHR43684">
    <property type="match status" value="1"/>
</dbReference>
<sequence>MSIPTLHVSDGLATIQLNRPNTLNALTSDDYEFLSETLRKVDKMPDVLVTIIQASGRAFCSGTDVGARHEDTNPNKSARRKALIFGEHTIEYRLERCVVESFQDLGGLAQRTSHWYRRWWVPWPGLISLLIIPLHYEAMLGHFDFIYAMPQASIAVPFSFIGLTSEQNASATFANRMGLPKATEVLLWGRKMSAEELERNGFVNQIFSAEDTPSFHRLVREHLLDRLDGLDPAALLSTKRMIQAAVHEKNDPRVVNFRESFAQAERFAGGVPAHRFGQLARKEIKHRL</sequence>
<organism evidence="5 6">
    <name type="scientific">Rhizoctonia solani</name>
    <dbReference type="NCBI Taxonomy" id="456999"/>
    <lineage>
        <taxon>Eukaryota</taxon>
        <taxon>Fungi</taxon>
        <taxon>Dikarya</taxon>
        <taxon>Basidiomycota</taxon>
        <taxon>Agaricomycotina</taxon>
        <taxon>Agaricomycetes</taxon>
        <taxon>Cantharellales</taxon>
        <taxon>Ceratobasidiaceae</taxon>
        <taxon>Rhizoctonia</taxon>
    </lineage>
</organism>
<protein>
    <recommendedName>
        <fullName evidence="4">Enoyl-CoA hydratase/isomerase domain-containing protein</fullName>
    </recommendedName>
</protein>
<proteinExistence type="predicted"/>
<evidence type="ECO:0000256" key="3">
    <source>
        <dbReference type="ARBA" id="ARBA00023235"/>
    </source>
</evidence>
<evidence type="ECO:0000256" key="1">
    <source>
        <dbReference type="ARBA" id="ARBA00004275"/>
    </source>
</evidence>
<dbReference type="SUPFAM" id="SSF52096">
    <property type="entry name" value="ClpP/crotonase"/>
    <property type="match status" value="2"/>
</dbReference>
<evidence type="ECO:0000259" key="4">
    <source>
        <dbReference type="Pfam" id="PF16113"/>
    </source>
</evidence>
<keyword evidence="2" id="KW-0576">Peroxisome</keyword>
<name>A0A8H3CRC0_9AGAM</name>
<gene>
    <name evidence="5" type="ORF">RDB_LOCUS86417</name>
</gene>
<keyword evidence="3" id="KW-0413">Isomerase</keyword>
<evidence type="ECO:0000256" key="2">
    <source>
        <dbReference type="ARBA" id="ARBA00023140"/>
    </source>
</evidence>
<dbReference type="CDD" id="cd06558">
    <property type="entry name" value="crotonase-like"/>
    <property type="match status" value="1"/>
</dbReference>
<evidence type="ECO:0000313" key="5">
    <source>
        <dbReference type="EMBL" id="CAE6492553.1"/>
    </source>
</evidence>
<dbReference type="InterPro" id="IPR029045">
    <property type="entry name" value="ClpP/crotonase-like_dom_sf"/>
</dbReference>
<dbReference type="Proteomes" id="UP000663850">
    <property type="component" value="Unassembled WGS sequence"/>
</dbReference>
<dbReference type="GO" id="GO:0006635">
    <property type="term" value="P:fatty acid beta-oxidation"/>
    <property type="evidence" value="ECO:0007669"/>
    <property type="project" value="TreeGrafter"/>
</dbReference>
<dbReference type="GO" id="GO:0004165">
    <property type="term" value="F:delta(3)-delta(2)-enoyl-CoA isomerase activity"/>
    <property type="evidence" value="ECO:0007669"/>
    <property type="project" value="UniProtKB-ARBA"/>
</dbReference>
<dbReference type="Gene3D" id="3.90.226.10">
    <property type="entry name" value="2-enoyl-CoA Hydratase, Chain A, domain 1"/>
    <property type="match status" value="2"/>
</dbReference>
<dbReference type="Pfam" id="PF00378">
    <property type="entry name" value="ECH_1"/>
    <property type="match status" value="1"/>
</dbReference>
<dbReference type="AlphaFoldDB" id="A0A8H3CRC0"/>
<comment type="caution">
    <text evidence="5">The sequence shown here is derived from an EMBL/GenBank/DDBJ whole genome shotgun (WGS) entry which is preliminary data.</text>
</comment>
<dbReference type="EMBL" id="CAJMWZ010004572">
    <property type="protein sequence ID" value="CAE6492553.1"/>
    <property type="molecule type" value="Genomic_DNA"/>
</dbReference>
<evidence type="ECO:0000313" key="6">
    <source>
        <dbReference type="Proteomes" id="UP000663850"/>
    </source>
</evidence>
<accession>A0A8H3CRC0</accession>